<evidence type="ECO:0000313" key="1">
    <source>
        <dbReference type="EMBL" id="MBP1919648.1"/>
    </source>
</evidence>
<name>A0ABS4G511_9CLOT</name>
<dbReference type="EMBL" id="JAGGKC010000017">
    <property type="protein sequence ID" value="MBP1919648.1"/>
    <property type="molecule type" value="Genomic_DNA"/>
</dbReference>
<reference evidence="1 2" key="1">
    <citation type="submission" date="2021-03" db="EMBL/GenBank/DDBJ databases">
        <title>Genomic Encyclopedia of Type Strains, Phase IV (KMG-IV): sequencing the most valuable type-strain genomes for metagenomic binning, comparative biology and taxonomic classification.</title>
        <authorList>
            <person name="Goeker M."/>
        </authorList>
    </citation>
    <scope>NUCLEOTIDE SEQUENCE [LARGE SCALE GENOMIC DNA]</scope>
    <source>
        <strain evidence="1 2">DSM 6139</strain>
    </source>
</reference>
<dbReference type="Proteomes" id="UP001519271">
    <property type="component" value="Unassembled WGS sequence"/>
</dbReference>
<sequence length="71" mass="8091">MKLELSEIMAISKYLRLSLDNLKELRDVMIEIEINGEVDHDGQPVMNSDEINMDISNIERLLNMLSEAEGA</sequence>
<organism evidence="1 2">
    <name type="scientific">Youngiibacter multivorans</name>
    <dbReference type="NCBI Taxonomy" id="937251"/>
    <lineage>
        <taxon>Bacteria</taxon>
        <taxon>Bacillati</taxon>
        <taxon>Bacillota</taxon>
        <taxon>Clostridia</taxon>
        <taxon>Eubacteriales</taxon>
        <taxon>Clostridiaceae</taxon>
        <taxon>Youngiibacter</taxon>
    </lineage>
</organism>
<proteinExistence type="predicted"/>
<comment type="caution">
    <text evidence="1">The sequence shown here is derived from an EMBL/GenBank/DDBJ whole genome shotgun (WGS) entry which is preliminary data.</text>
</comment>
<gene>
    <name evidence="1" type="ORF">J2Z34_002138</name>
</gene>
<accession>A0ABS4G511</accession>
<protein>
    <submittedName>
        <fullName evidence="1">Uncharacterized protein</fullName>
    </submittedName>
</protein>
<evidence type="ECO:0000313" key="2">
    <source>
        <dbReference type="Proteomes" id="UP001519271"/>
    </source>
</evidence>
<keyword evidence="2" id="KW-1185">Reference proteome</keyword>